<dbReference type="EMBL" id="BAAANY010000020">
    <property type="protein sequence ID" value="GAA1696337.1"/>
    <property type="molecule type" value="Genomic_DNA"/>
</dbReference>
<evidence type="ECO:0000259" key="5">
    <source>
        <dbReference type="Pfam" id="PF02838"/>
    </source>
</evidence>
<protein>
    <recommendedName>
        <fullName evidence="8">Beta-N-acetylhexosaminidase</fullName>
    </recommendedName>
</protein>
<proteinExistence type="inferred from homology"/>
<dbReference type="InterPro" id="IPR015882">
    <property type="entry name" value="HEX_bac_N"/>
</dbReference>
<reference evidence="6 7" key="1">
    <citation type="journal article" date="2019" name="Int. J. Syst. Evol. Microbiol.">
        <title>The Global Catalogue of Microorganisms (GCM) 10K type strain sequencing project: providing services to taxonomists for standard genome sequencing and annotation.</title>
        <authorList>
            <consortium name="The Broad Institute Genomics Platform"/>
            <consortium name="The Broad Institute Genome Sequencing Center for Infectious Disease"/>
            <person name="Wu L."/>
            <person name="Ma J."/>
        </authorList>
    </citation>
    <scope>NUCLEOTIDE SEQUENCE [LARGE SCALE GENOMIC DNA]</scope>
    <source>
        <strain evidence="6 7">JCM 14718</strain>
    </source>
</reference>
<dbReference type="SUPFAM" id="SSF51445">
    <property type="entry name" value="(Trans)glycosidases"/>
    <property type="match status" value="1"/>
</dbReference>
<evidence type="ECO:0000256" key="2">
    <source>
        <dbReference type="ARBA" id="ARBA00022801"/>
    </source>
</evidence>
<dbReference type="SUPFAM" id="SSF89372">
    <property type="entry name" value="Fucose-specific lectin"/>
    <property type="match status" value="2"/>
</dbReference>
<keyword evidence="3" id="KW-0326">Glycosidase</keyword>
<feature type="domain" description="Beta-hexosaminidase bacterial type N-terminal" evidence="5">
    <location>
        <begin position="38"/>
        <end position="167"/>
    </location>
</feature>
<evidence type="ECO:0008006" key="8">
    <source>
        <dbReference type="Google" id="ProtNLM"/>
    </source>
</evidence>
<dbReference type="RefSeq" id="WP_344313074.1">
    <property type="nucleotide sequence ID" value="NZ_BAAANY010000020.1"/>
</dbReference>
<dbReference type="InterPro" id="IPR015883">
    <property type="entry name" value="Glyco_hydro_20_cat"/>
</dbReference>
<dbReference type="InterPro" id="IPR052764">
    <property type="entry name" value="GH20_Enzymes"/>
</dbReference>
<dbReference type="InterPro" id="IPR017853">
    <property type="entry name" value="GH"/>
</dbReference>
<dbReference type="PANTHER" id="PTHR43678">
    <property type="entry name" value="PUTATIVE (AFU_ORTHOLOGUE AFUA_2G00640)-RELATED"/>
    <property type="match status" value="1"/>
</dbReference>
<dbReference type="SUPFAM" id="SSF55545">
    <property type="entry name" value="beta-N-acetylhexosaminidase-like domain"/>
    <property type="match status" value="1"/>
</dbReference>
<evidence type="ECO:0000256" key="1">
    <source>
        <dbReference type="ARBA" id="ARBA00006285"/>
    </source>
</evidence>
<evidence type="ECO:0000313" key="7">
    <source>
        <dbReference type="Proteomes" id="UP001500618"/>
    </source>
</evidence>
<dbReference type="InterPro" id="IPR029018">
    <property type="entry name" value="Hex-like_dom2"/>
</dbReference>
<dbReference type="PRINTS" id="PR00738">
    <property type="entry name" value="GLHYDRLASE20"/>
</dbReference>
<organism evidence="6 7">
    <name type="scientific">Fodinicola feengrottensis</name>
    <dbReference type="NCBI Taxonomy" id="435914"/>
    <lineage>
        <taxon>Bacteria</taxon>
        <taxon>Bacillati</taxon>
        <taxon>Actinomycetota</taxon>
        <taxon>Actinomycetes</taxon>
        <taxon>Mycobacteriales</taxon>
        <taxon>Fodinicola</taxon>
    </lineage>
</organism>
<comment type="caution">
    <text evidence="6">The sequence shown here is derived from an EMBL/GenBank/DDBJ whole genome shotgun (WGS) entry which is preliminary data.</text>
</comment>
<feature type="domain" description="Glycoside hydrolase family 20 catalytic" evidence="4">
    <location>
        <begin position="213"/>
        <end position="480"/>
    </location>
</feature>
<dbReference type="Gene3D" id="2.120.10.70">
    <property type="entry name" value="Fucose-specific lectin"/>
    <property type="match status" value="1"/>
</dbReference>
<accession>A0ABN2HZX2</accession>
<name>A0ABN2HZX2_9ACTN</name>
<dbReference type="InterPro" id="IPR025705">
    <property type="entry name" value="Beta_hexosaminidase_sua/sub"/>
</dbReference>
<evidence type="ECO:0000256" key="3">
    <source>
        <dbReference type="ARBA" id="ARBA00023295"/>
    </source>
</evidence>
<dbReference type="Pfam" id="PF00728">
    <property type="entry name" value="Glyco_hydro_20"/>
    <property type="match status" value="1"/>
</dbReference>
<evidence type="ECO:0000313" key="6">
    <source>
        <dbReference type="EMBL" id="GAA1696337.1"/>
    </source>
</evidence>
<evidence type="ECO:0000259" key="4">
    <source>
        <dbReference type="Pfam" id="PF00728"/>
    </source>
</evidence>
<gene>
    <name evidence="6" type="ORF">GCM10009765_51980</name>
</gene>
<keyword evidence="2" id="KW-0378">Hydrolase</keyword>
<dbReference type="Pfam" id="PF03984">
    <property type="entry name" value="DUF346"/>
    <property type="match status" value="4"/>
</dbReference>
<dbReference type="Gene3D" id="3.20.20.80">
    <property type="entry name" value="Glycosidases"/>
    <property type="match status" value="1"/>
</dbReference>
<keyword evidence="7" id="KW-1185">Reference proteome</keyword>
<dbReference type="InterPro" id="IPR007132">
    <property type="entry name" value="DUF346"/>
</dbReference>
<comment type="similarity">
    <text evidence="1">Belongs to the glycosyl hydrolase 20 family.</text>
</comment>
<dbReference type="Gene3D" id="3.30.379.10">
    <property type="entry name" value="Chitobiase/beta-hexosaminidase domain 2-like"/>
    <property type="match status" value="1"/>
</dbReference>
<dbReference type="Pfam" id="PF02838">
    <property type="entry name" value="Glyco_hydro_20b"/>
    <property type="match status" value="1"/>
</dbReference>
<dbReference type="Proteomes" id="UP001500618">
    <property type="component" value="Unassembled WGS sequence"/>
</dbReference>
<sequence length="852" mass="91099">MTKRVSLIRILLAVGVALVLAAGLSPGLPPASAAEALPAVLPALRQWQAGAGAGYAWTAAARVVVNPADAATLTAAARTFAADLGLALNVPSPPVVTATVGTTQPGDIFLGLGSTDQQLGNEGYALTVGPTLQVSAQTVAGAFWGSRTILQLVRQSTALPAGTVRDWPQYAVRAVLVDTNARHFPLGWWFNEIRDLSYLKLNELQFGANTSALSAAESQQIDAFAATYNVKLTPVVNMPGHLNQGDAPLPDQDTLRNDSGTELPGALDLASPDAVNWARGLMSTYLARFGGSTWHTGGDEYPEYNQRLNDTGNLGSLTRAAVSQFGAGATAEDLYRAFMNGNDAIARQHGKSMRMWGDDLFPSSKVPLNSDITVTDWLAMPGGLSPADLAANGNQVINGDNTFLYYDEGSTSLPNTSGQRIWEQFDPGVFNGNRTLPGGRTDPHLAGVLLCEWDAQAEDPGRLERDLAPLNRALAQKSWGTTPLFATWNQMQPTLNLVGQAPGFLATPAPGDPGAGSVAGSRTEVFGTSQNAFVIHPDGSLTHSWWAPGMSATESEQLAPAGSAAGQPVAYVTAHQQHVMARGTDNHLHQWWTNGVSGGWDTQDWTVGAGGPGLDIVGDPAGFAYGEEQHVFARGSDGHLHHWYYLAVPGQLRADDWGGQVTGGAPVAYVWGSVQTVFARGADGALHRWWWQPSDPVYVHQASWGGQLATDAAPTGFDFGEAEQHVFARDQNGNLQHWWYDEGTGQVTQQDLTSATGFSIAGNPASFPYVQQKHVFFRDSVTGHLDHVYLNGTGIAHEDWTTLANGGLAVGDLAAFNYRTAEQHAFSLDTTGHFQHWWYQQVDGTFHHDTWN</sequence>
<dbReference type="PANTHER" id="PTHR43678:SF1">
    <property type="entry name" value="BETA-N-ACETYLHEXOSAMINIDASE"/>
    <property type="match status" value="1"/>
</dbReference>